<keyword evidence="3" id="KW-0158">Chromosome</keyword>
<dbReference type="PANTHER" id="PTHR15459:SF3">
    <property type="entry name" value="POLYAMINE-MODULATED FACTOR 1"/>
    <property type="match status" value="1"/>
</dbReference>
<feature type="compositionally biased region" description="Polar residues" evidence="10">
    <location>
        <begin position="10"/>
        <end position="32"/>
    </location>
</feature>
<dbReference type="Pfam" id="PF03980">
    <property type="entry name" value="Nnf1"/>
    <property type="match status" value="1"/>
</dbReference>
<keyword evidence="8" id="KW-0131">Cell cycle</keyword>
<keyword evidence="6" id="KW-0995">Kinetochore</keyword>
<dbReference type="STRING" id="177199.A0A420YBR7"/>
<dbReference type="PANTHER" id="PTHR15459">
    <property type="entry name" value="POLYAMINE-MODULATED FACTOR 1"/>
    <property type="match status" value="1"/>
</dbReference>
<evidence type="ECO:0000256" key="5">
    <source>
        <dbReference type="ARBA" id="ARBA00022776"/>
    </source>
</evidence>
<keyword evidence="12" id="KW-1185">Reference proteome</keyword>
<dbReference type="Proteomes" id="UP000275385">
    <property type="component" value="Unassembled WGS sequence"/>
</dbReference>
<gene>
    <name evidence="11" type="ORF">DL546_006539</name>
</gene>
<dbReference type="GO" id="GO:0007059">
    <property type="term" value="P:chromosome segregation"/>
    <property type="evidence" value="ECO:0007669"/>
    <property type="project" value="TreeGrafter"/>
</dbReference>
<feature type="region of interest" description="Disordered" evidence="10">
    <location>
        <begin position="1"/>
        <end position="77"/>
    </location>
</feature>
<keyword evidence="9" id="KW-0137">Centromere</keyword>
<evidence type="ECO:0000256" key="2">
    <source>
        <dbReference type="ARBA" id="ARBA00004629"/>
    </source>
</evidence>
<reference evidence="11 12" key="1">
    <citation type="submission" date="2018-08" db="EMBL/GenBank/DDBJ databases">
        <title>Draft genome of the lignicolous fungus Coniochaeta pulveracea.</title>
        <authorList>
            <person name="Borstlap C.J."/>
            <person name="De Witt R.N."/>
            <person name="Botha A."/>
            <person name="Volschenk H."/>
        </authorList>
    </citation>
    <scope>NUCLEOTIDE SEQUENCE [LARGE SCALE GENOMIC DNA]</scope>
    <source>
        <strain evidence="11 12">CAB683</strain>
    </source>
</reference>
<evidence type="ECO:0000313" key="11">
    <source>
        <dbReference type="EMBL" id="RKU45170.1"/>
    </source>
</evidence>
<proteinExistence type="predicted"/>
<evidence type="ECO:0000256" key="8">
    <source>
        <dbReference type="ARBA" id="ARBA00023306"/>
    </source>
</evidence>
<accession>A0A420YBR7</accession>
<keyword evidence="5" id="KW-0498">Mitosis</keyword>
<dbReference type="OrthoDB" id="18453at2759"/>
<sequence length="270" mass="29206">MATDGPQPEETASTPNPAPPQSNLEAVANDQQEAPVATAPDAPSSSQPTSQSEPSSQPPAPEPQSLAPQPEPAIPGPRATRLQQVYTSTLRQTLSKLSYPNIESCYPTIASRAPNILKSIQSQMVSVLESKCQREFEHILARMRVVQGLNDLEQLLARAEGRRREHPGQEAPVAPHLLPPDQVLAAHLAPHLASQQSQLNAKLQTVQSHNLALFEEIRRQREEARRMLDAVERVLADVAGANGLLDEVAGDLATESRGVEVEMMGEKGAM</sequence>
<keyword evidence="7" id="KW-0539">Nucleus</keyword>
<dbReference type="GO" id="GO:0000444">
    <property type="term" value="C:MIS12/MIND type complex"/>
    <property type="evidence" value="ECO:0007669"/>
    <property type="project" value="InterPro"/>
</dbReference>
<keyword evidence="4" id="KW-0132">Cell division</keyword>
<evidence type="ECO:0000256" key="6">
    <source>
        <dbReference type="ARBA" id="ARBA00022838"/>
    </source>
</evidence>
<organism evidence="11 12">
    <name type="scientific">Coniochaeta pulveracea</name>
    <dbReference type="NCBI Taxonomy" id="177199"/>
    <lineage>
        <taxon>Eukaryota</taxon>
        <taxon>Fungi</taxon>
        <taxon>Dikarya</taxon>
        <taxon>Ascomycota</taxon>
        <taxon>Pezizomycotina</taxon>
        <taxon>Sordariomycetes</taxon>
        <taxon>Sordariomycetidae</taxon>
        <taxon>Coniochaetales</taxon>
        <taxon>Coniochaetaceae</taxon>
        <taxon>Coniochaeta</taxon>
    </lineage>
</organism>
<evidence type="ECO:0000313" key="12">
    <source>
        <dbReference type="Proteomes" id="UP000275385"/>
    </source>
</evidence>
<dbReference type="InterPro" id="IPR007128">
    <property type="entry name" value="PMF1/Nnf1"/>
</dbReference>
<evidence type="ECO:0000256" key="10">
    <source>
        <dbReference type="SAM" id="MobiDB-lite"/>
    </source>
</evidence>
<evidence type="ECO:0000256" key="3">
    <source>
        <dbReference type="ARBA" id="ARBA00022454"/>
    </source>
</evidence>
<evidence type="ECO:0008006" key="13">
    <source>
        <dbReference type="Google" id="ProtNLM"/>
    </source>
</evidence>
<evidence type="ECO:0000256" key="7">
    <source>
        <dbReference type="ARBA" id="ARBA00023242"/>
    </source>
</evidence>
<evidence type="ECO:0000256" key="4">
    <source>
        <dbReference type="ARBA" id="ARBA00022618"/>
    </source>
</evidence>
<dbReference type="AlphaFoldDB" id="A0A420YBR7"/>
<name>A0A420YBR7_9PEZI</name>
<comment type="subcellular location">
    <subcellularLocation>
        <location evidence="2">Chromosome</location>
        <location evidence="2">Centromere</location>
        <location evidence="2">Kinetochore</location>
    </subcellularLocation>
    <subcellularLocation>
        <location evidence="1">Nucleus</location>
    </subcellularLocation>
</comment>
<comment type="caution">
    <text evidence="11">The sequence shown here is derived from an EMBL/GenBank/DDBJ whole genome shotgun (WGS) entry which is preliminary data.</text>
</comment>
<dbReference type="GO" id="GO:0005634">
    <property type="term" value="C:nucleus"/>
    <property type="evidence" value="ECO:0007669"/>
    <property type="project" value="UniProtKB-SubCell"/>
</dbReference>
<feature type="compositionally biased region" description="Low complexity" evidence="10">
    <location>
        <begin position="39"/>
        <end position="55"/>
    </location>
</feature>
<protein>
    <recommendedName>
        <fullName evidence="13">Nnf1-domain-containing protein</fullName>
    </recommendedName>
</protein>
<dbReference type="GO" id="GO:0051301">
    <property type="term" value="P:cell division"/>
    <property type="evidence" value="ECO:0007669"/>
    <property type="project" value="UniProtKB-KW"/>
</dbReference>
<evidence type="ECO:0000256" key="9">
    <source>
        <dbReference type="ARBA" id="ARBA00023328"/>
    </source>
</evidence>
<dbReference type="EMBL" id="QVQW01000023">
    <property type="protein sequence ID" value="RKU45170.1"/>
    <property type="molecule type" value="Genomic_DNA"/>
</dbReference>
<evidence type="ECO:0000256" key="1">
    <source>
        <dbReference type="ARBA" id="ARBA00004123"/>
    </source>
</evidence>